<dbReference type="OrthoDB" id="5986232at2759"/>
<accession>A0A7D9DG36</accession>
<gene>
    <name evidence="1" type="ORF">PACLA_8A061277</name>
</gene>
<dbReference type="SUPFAM" id="SSF53167">
    <property type="entry name" value="Purine and uridine phosphorylases"/>
    <property type="match status" value="1"/>
</dbReference>
<dbReference type="AlphaFoldDB" id="A0A7D9DG36"/>
<organism evidence="1 2">
    <name type="scientific">Paramuricea clavata</name>
    <name type="common">Red gorgonian</name>
    <name type="synonym">Violescent sea-whip</name>
    <dbReference type="NCBI Taxonomy" id="317549"/>
    <lineage>
        <taxon>Eukaryota</taxon>
        <taxon>Metazoa</taxon>
        <taxon>Cnidaria</taxon>
        <taxon>Anthozoa</taxon>
        <taxon>Octocorallia</taxon>
        <taxon>Malacalcyonacea</taxon>
        <taxon>Plexauridae</taxon>
        <taxon>Paramuricea</taxon>
    </lineage>
</organism>
<protein>
    <submittedName>
        <fullName evidence="1">5 -methylthioadenosine S-adenosylhomocysteine nucleosidase</fullName>
    </submittedName>
</protein>
<comment type="caution">
    <text evidence="1">The sequence shown here is derived from an EMBL/GenBank/DDBJ whole genome shotgun (WGS) entry which is preliminary data.</text>
</comment>
<dbReference type="PANTHER" id="PTHR46832">
    <property type="entry name" value="5'-METHYLTHIOADENOSINE/S-ADENOSYLHOMOCYSTEINE NUCLEOSIDASE"/>
    <property type="match status" value="1"/>
</dbReference>
<evidence type="ECO:0000313" key="2">
    <source>
        <dbReference type="Proteomes" id="UP001152795"/>
    </source>
</evidence>
<dbReference type="InterPro" id="IPR035994">
    <property type="entry name" value="Nucleoside_phosphorylase_sf"/>
</dbReference>
<dbReference type="GO" id="GO:0008782">
    <property type="term" value="F:adenosylhomocysteine nucleosidase activity"/>
    <property type="evidence" value="ECO:0007669"/>
    <property type="project" value="TreeGrafter"/>
</dbReference>
<reference evidence="1" key="1">
    <citation type="submission" date="2020-04" db="EMBL/GenBank/DDBJ databases">
        <authorList>
            <person name="Alioto T."/>
            <person name="Alioto T."/>
            <person name="Gomez Garrido J."/>
        </authorList>
    </citation>
    <scope>NUCLEOTIDE SEQUENCE</scope>
    <source>
        <strain evidence="1">A484AB</strain>
    </source>
</reference>
<dbReference type="Proteomes" id="UP001152795">
    <property type="component" value="Unassembled WGS sequence"/>
</dbReference>
<dbReference type="PANTHER" id="PTHR46832:SF1">
    <property type="entry name" value="5'-METHYLTHIOADENOSINE_S-ADENOSYLHOMOCYSTEINE NUCLEOSIDASE"/>
    <property type="match status" value="1"/>
</dbReference>
<dbReference type="GO" id="GO:0009116">
    <property type="term" value="P:nucleoside metabolic process"/>
    <property type="evidence" value="ECO:0007669"/>
    <property type="project" value="InterPro"/>
</dbReference>
<dbReference type="GO" id="GO:0008930">
    <property type="term" value="F:methylthioadenosine nucleosidase activity"/>
    <property type="evidence" value="ECO:0007669"/>
    <property type="project" value="TreeGrafter"/>
</dbReference>
<name>A0A7D9DG36_PARCT</name>
<dbReference type="GO" id="GO:0005829">
    <property type="term" value="C:cytosol"/>
    <property type="evidence" value="ECO:0007669"/>
    <property type="project" value="TreeGrafter"/>
</dbReference>
<evidence type="ECO:0000313" key="1">
    <source>
        <dbReference type="EMBL" id="CAB3984232.1"/>
    </source>
</evidence>
<keyword evidence="2" id="KW-1185">Reference proteome</keyword>
<dbReference type="EMBL" id="CACRXK020000711">
    <property type="protein sequence ID" value="CAB3984232.1"/>
    <property type="molecule type" value="Genomic_DNA"/>
</dbReference>
<sequence length="229" mass="25276">MSSEGNDRVPTPPELNFTLKTESDFNNNDLSSDEIQAQLLLTDILIITASDHESSACYSYMKPIRRCYCEDLYRCVDFGQFGDEDDQNVKVTLMKCELRSNEGQLAVKNAAEILKPKVVLFVGTCASKNPKKAKLGDVVASAKLGTYDRKVMADGTVNYRGAKVSEIMACLILSAADDWKPPLKDPTSLNIEVHCDAVMLSDSNLFDDDKDVVDYCHNALGLEMESAGR</sequence>
<proteinExistence type="predicted"/>
<dbReference type="Gene3D" id="3.40.50.1580">
    <property type="entry name" value="Nucleoside phosphorylase domain"/>
    <property type="match status" value="1"/>
</dbReference>
<dbReference type="GO" id="GO:0019284">
    <property type="term" value="P:L-methionine salvage from S-adenosylmethionine"/>
    <property type="evidence" value="ECO:0007669"/>
    <property type="project" value="TreeGrafter"/>
</dbReference>